<evidence type="ECO:0000313" key="2">
    <source>
        <dbReference type="Proteomes" id="UP001458880"/>
    </source>
</evidence>
<keyword evidence="2" id="KW-1185">Reference proteome</keyword>
<gene>
    <name evidence="1" type="ORF">QE152_g38526</name>
</gene>
<accession>A0AAW1HWL5</accession>
<evidence type="ECO:0000313" key="1">
    <source>
        <dbReference type="EMBL" id="KAK9681154.1"/>
    </source>
</evidence>
<dbReference type="AlphaFoldDB" id="A0AAW1HWL5"/>
<dbReference type="Proteomes" id="UP001458880">
    <property type="component" value="Unassembled WGS sequence"/>
</dbReference>
<sequence>MLKAEDRGIDRVVILSLNQIRIASSTSIETLLQEDFKIHINDKYYQVHCPKYEKVTTEEVQRKLVVMLVLKNIGKTHHPFFLKNALMSYVNSSLSLWGVVLSLHLSLD</sequence>
<protein>
    <submittedName>
        <fullName evidence="1">Uncharacterized protein</fullName>
    </submittedName>
</protein>
<name>A0AAW1HWL5_POPJA</name>
<reference evidence="1 2" key="1">
    <citation type="journal article" date="2024" name="BMC Genomics">
        <title>De novo assembly and annotation of Popillia japonica's genome with initial clues to its potential as an invasive pest.</title>
        <authorList>
            <person name="Cucini C."/>
            <person name="Boschi S."/>
            <person name="Funari R."/>
            <person name="Cardaioli E."/>
            <person name="Iannotti N."/>
            <person name="Marturano G."/>
            <person name="Paoli F."/>
            <person name="Bruttini M."/>
            <person name="Carapelli A."/>
            <person name="Frati F."/>
            <person name="Nardi F."/>
        </authorList>
    </citation>
    <scope>NUCLEOTIDE SEQUENCE [LARGE SCALE GENOMIC DNA]</scope>
    <source>
        <strain evidence="1">DMR45628</strain>
    </source>
</reference>
<proteinExistence type="predicted"/>
<dbReference type="EMBL" id="JASPKY010000840">
    <property type="protein sequence ID" value="KAK9681154.1"/>
    <property type="molecule type" value="Genomic_DNA"/>
</dbReference>
<organism evidence="1 2">
    <name type="scientific">Popillia japonica</name>
    <name type="common">Japanese beetle</name>
    <dbReference type="NCBI Taxonomy" id="7064"/>
    <lineage>
        <taxon>Eukaryota</taxon>
        <taxon>Metazoa</taxon>
        <taxon>Ecdysozoa</taxon>
        <taxon>Arthropoda</taxon>
        <taxon>Hexapoda</taxon>
        <taxon>Insecta</taxon>
        <taxon>Pterygota</taxon>
        <taxon>Neoptera</taxon>
        <taxon>Endopterygota</taxon>
        <taxon>Coleoptera</taxon>
        <taxon>Polyphaga</taxon>
        <taxon>Scarabaeiformia</taxon>
        <taxon>Scarabaeidae</taxon>
        <taxon>Rutelinae</taxon>
        <taxon>Popillia</taxon>
    </lineage>
</organism>
<comment type="caution">
    <text evidence="1">The sequence shown here is derived from an EMBL/GenBank/DDBJ whole genome shotgun (WGS) entry which is preliminary data.</text>
</comment>